<proteinExistence type="predicted"/>
<keyword evidence="3" id="KW-1185">Reference proteome</keyword>
<name>A0A2G5TP16_9PELO</name>
<dbReference type="Proteomes" id="UP000230233">
    <property type="component" value="Chromosome V"/>
</dbReference>
<evidence type="ECO:0000256" key="1">
    <source>
        <dbReference type="PROSITE-ProRule" id="PRU00235"/>
    </source>
</evidence>
<dbReference type="OrthoDB" id="5821121at2759"/>
<comment type="caution">
    <text evidence="2">The sequence shown here is derived from an EMBL/GenBank/DDBJ whole genome shotgun (WGS) entry which is preliminary data.</text>
</comment>
<dbReference type="EMBL" id="PDUG01000005">
    <property type="protein sequence ID" value="PIC29027.1"/>
    <property type="molecule type" value="Genomic_DNA"/>
</dbReference>
<dbReference type="AlphaFoldDB" id="A0A2G5TP16"/>
<dbReference type="PROSITE" id="PS50012">
    <property type="entry name" value="RCC1_3"/>
    <property type="match status" value="1"/>
</dbReference>
<accession>A0A2G5TP16</accession>
<feature type="repeat" description="RCC1" evidence="1">
    <location>
        <begin position="16"/>
        <end position="66"/>
    </location>
</feature>
<dbReference type="InterPro" id="IPR009091">
    <property type="entry name" value="RCC1/BLIP-II"/>
</dbReference>
<dbReference type="InterPro" id="IPR000408">
    <property type="entry name" value="Reg_chr_condens"/>
</dbReference>
<reference evidence="3" key="1">
    <citation type="submission" date="2017-10" db="EMBL/GenBank/DDBJ databases">
        <title>Rapid genome shrinkage in a self-fertile nematode reveals novel sperm competition proteins.</title>
        <authorList>
            <person name="Yin D."/>
            <person name="Schwarz E.M."/>
            <person name="Thomas C.G."/>
            <person name="Felde R.L."/>
            <person name="Korf I.F."/>
            <person name="Cutter A.D."/>
            <person name="Schartner C.M."/>
            <person name="Ralston E.J."/>
            <person name="Meyer B.J."/>
            <person name="Haag E.S."/>
        </authorList>
    </citation>
    <scope>NUCLEOTIDE SEQUENCE [LARGE SCALE GENOMIC DNA]</scope>
    <source>
        <strain evidence="3">JU1422</strain>
    </source>
</reference>
<protein>
    <submittedName>
        <fullName evidence="2">Uncharacterized protein</fullName>
    </submittedName>
</protein>
<sequence>MANHEEFMVFTRPKLDYLTAMGNNAFGKLGVGSDALIIEEPTRVQIGGHVENVFIGSRHTIFWMANGDIYGCGWTANFLFGPQTKESISIPIKLNYITAEKPDFIRIVVTDNSTEFFDYLPYRKLVVGQLKAGDVAVTTGPNWSIVNEKFYRYQRKAPVDLKIPDSNGAEKNIKINIGLTPRFKPFLAEGDSRPWRYAVVFADGYRVDTTITPCEYTVCRNGTVYAMISGTFYKGCLKFGPGGATEKCVDVLVVVLEEFILPQTVERFAVDSDGNSFIFYPFKSGTILNTFWPGGQVFEVMKKTRHEPMEAQKLVMNFQKIFDELENEFPTWKSTIYDSTGLPTKASKVLCGLLTLQHFIRVKDGTNTQDVLGRGLVGIGPEDTNKFMERLDYEMDQSILQSTKFPVFTVKPGSGHRIRKQMIEEQSVEYMTQVMSKIRELIINLTEFPVDMDKADLYRKFFERVHDIIMFTNKSLVVIRKDSTMCSLHFPLAHRQFQPAGSMKDVLEGVDVSDTRFQKVRVEGVGVNRLSEKEVYYMDTTETFIRFVDRLLLGEIDDNGVLNLNRVCMDSPYRFRYYMDRFFDIARDTQSLMDYKKSIHFDTVCEQIREKDLYKIVTHDGAVVRAPKVFFELFSEYDQGRISYEALNQAQPINVLNVNFSESTVRAMLDALVDPRTFFNLPFETKLDVFQSVDYFGFKNLRQDLLKMIVLPAIKEEVVGIQNVLKLYSNELAPLIAELRPDIILFWKDFEFPEKVYWQIMKKVSDTMKDCLYQSSTELLLHEKKPNGSDCYSRGRIGKRSPPYSMPDTKVEEGKINEQWLSRLLYDEVEDQDLEADLKKSLFAWNHSFFAGLQVWTQNENKIWYQIQ</sequence>
<organism evidence="2 3">
    <name type="scientific">Caenorhabditis nigoni</name>
    <dbReference type="NCBI Taxonomy" id="1611254"/>
    <lineage>
        <taxon>Eukaryota</taxon>
        <taxon>Metazoa</taxon>
        <taxon>Ecdysozoa</taxon>
        <taxon>Nematoda</taxon>
        <taxon>Chromadorea</taxon>
        <taxon>Rhabditida</taxon>
        <taxon>Rhabditina</taxon>
        <taxon>Rhabditomorpha</taxon>
        <taxon>Rhabditoidea</taxon>
        <taxon>Rhabditidae</taxon>
        <taxon>Peloderinae</taxon>
        <taxon>Caenorhabditis</taxon>
    </lineage>
</organism>
<gene>
    <name evidence="2" type="primary">Cnig_chr_V.g20751</name>
    <name evidence="2" type="ORF">B9Z55_020751</name>
</gene>
<evidence type="ECO:0000313" key="3">
    <source>
        <dbReference type="Proteomes" id="UP000230233"/>
    </source>
</evidence>
<dbReference type="SUPFAM" id="SSF50985">
    <property type="entry name" value="RCC1/BLIP-II"/>
    <property type="match status" value="1"/>
</dbReference>
<dbReference type="Gene3D" id="2.130.10.30">
    <property type="entry name" value="Regulator of chromosome condensation 1/beta-lactamase-inhibitor protein II"/>
    <property type="match status" value="1"/>
</dbReference>
<evidence type="ECO:0000313" key="2">
    <source>
        <dbReference type="EMBL" id="PIC29027.1"/>
    </source>
</evidence>